<dbReference type="GO" id="GO:0008168">
    <property type="term" value="F:methyltransferase activity"/>
    <property type="evidence" value="ECO:0007669"/>
    <property type="project" value="UniProtKB-KW"/>
</dbReference>
<proteinExistence type="predicted"/>
<gene>
    <name evidence="3" type="ORF">L0661_21320</name>
</gene>
<reference evidence="3" key="1">
    <citation type="submission" date="2022-01" db="EMBL/GenBank/DDBJ databases">
        <title>Novel species in genus Dyadobacter.</title>
        <authorList>
            <person name="Ma C."/>
        </authorList>
    </citation>
    <scope>NUCLEOTIDE SEQUENCE</scope>
    <source>
        <strain evidence="3">CY357</strain>
    </source>
</reference>
<dbReference type="CDD" id="cd02440">
    <property type="entry name" value="AdoMet_MTases"/>
    <property type="match status" value="1"/>
</dbReference>
<sequence>MKNNYDRVAGFYDGLSKLVFGNALMVAQRSVLHFIPEKANILIAGGGTGAVLEEISRIRPHNIDITYIEISEKMLDIARKRGVGNNNVRFIHAAVESFQSAHQFDVIITSFLFDNFKQDKAEAVFQNLHNILISNGIWLFTDFNVEDKPFKFWQKCLLKSMYLFFGILSKVEAKKLPDTAMLFSKAGFKTIFQRSFYSGFIHSLVYQKP</sequence>
<dbReference type="Gene3D" id="3.40.50.150">
    <property type="entry name" value="Vaccinia Virus protein VP39"/>
    <property type="match status" value="1"/>
</dbReference>
<evidence type="ECO:0000256" key="1">
    <source>
        <dbReference type="ARBA" id="ARBA00022679"/>
    </source>
</evidence>
<keyword evidence="3" id="KW-0489">Methyltransferase</keyword>
<dbReference type="AlphaFoldDB" id="A0A9X1U2T5"/>
<dbReference type="GO" id="GO:0032259">
    <property type="term" value="P:methylation"/>
    <property type="evidence" value="ECO:0007669"/>
    <property type="project" value="UniProtKB-KW"/>
</dbReference>
<dbReference type="PANTHER" id="PTHR43861">
    <property type="entry name" value="TRANS-ACONITATE 2-METHYLTRANSFERASE-RELATED"/>
    <property type="match status" value="1"/>
</dbReference>
<evidence type="ECO:0000313" key="4">
    <source>
        <dbReference type="Proteomes" id="UP001139411"/>
    </source>
</evidence>
<feature type="domain" description="Methyltransferase" evidence="2">
    <location>
        <begin position="41"/>
        <end position="136"/>
    </location>
</feature>
<name>A0A9X1U2T5_9BACT</name>
<dbReference type="InterPro" id="IPR041698">
    <property type="entry name" value="Methyltransf_25"/>
</dbReference>
<dbReference type="SUPFAM" id="SSF53335">
    <property type="entry name" value="S-adenosyl-L-methionine-dependent methyltransferases"/>
    <property type="match status" value="1"/>
</dbReference>
<organism evidence="3 4">
    <name type="scientific">Dyadobacter chenhuakuii</name>
    <dbReference type="NCBI Taxonomy" id="2909339"/>
    <lineage>
        <taxon>Bacteria</taxon>
        <taxon>Pseudomonadati</taxon>
        <taxon>Bacteroidota</taxon>
        <taxon>Cytophagia</taxon>
        <taxon>Cytophagales</taxon>
        <taxon>Spirosomataceae</taxon>
        <taxon>Dyadobacter</taxon>
    </lineage>
</organism>
<evidence type="ECO:0000313" key="3">
    <source>
        <dbReference type="EMBL" id="MCF2500876.1"/>
    </source>
</evidence>
<dbReference type="InterPro" id="IPR029063">
    <property type="entry name" value="SAM-dependent_MTases_sf"/>
</dbReference>
<dbReference type="EMBL" id="JAKFFV010000014">
    <property type="protein sequence ID" value="MCF2500876.1"/>
    <property type="molecule type" value="Genomic_DNA"/>
</dbReference>
<dbReference type="RefSeq" id="WP_235179201.1">
    <property type="nucleotide sequence ID" value="NZ_JAKFFV010000014.1"/>
</dbReference>
<dbReference type="Pfam" id="PF13649">
    <property type="entry name" value="Methyltransf_25"/>
    <property type="match status" value="1"/>
</dbReference>
<comment type="caution">
    <text evidence="3">The sequence shown here is derived from an EMBL/GenBank/DDBJ whole genome shotgun (WGS) entry which is preliminary data.</text>
</comment>
<dbReference type="Proteomes" id="UP001139411">
    <property type="component" value="Unassembled WGS sequence"/>
</dbReference>
<evidence type="ECO:0000259" key="2">
    <source>
        <dbReference type="Pfam" id="PF13649"/>
    </source>
</evidence>
<keyword evidence="1" id="KW-0808">Transferase</keyword>
<accession>A0A9X1U2T5</accession>
<protein>
    <submittedName>
        <fullName evidence="3">Class I SAM-dependent methyltransferase</fullName>
    </submittedName>
</protein>